<dbReference type="AlphaFoldDB" id="A0AAW1EH31"/>
<dbReference type="Gene3D" id="3.40.50.12700">
    <property type="match status" value="1"/>
</dbReference>
<keyword evidence="3" id="KW-1185">Reference proteome</keyword>
<feature type="compositionally biased region" description="Low complexity" evidence="1">
    <location>
        <begin position="291"/>
        <end position="302"/>
    </location>
</feature>
<sequence>MVSNMRDKILDIVADYPTVKNIIVHTGSCDIVKQQSEVLKRDFIDLLNTVSSVKAEVFISGPLPPVRGGDEGFSRLFALNQWLSTACTDHAVHFINNFYLFWERRHLFNAHGVCLNKSGVKLFTSNLFFSLRHPSVPTAKDKRQEESKQEITTQHRHGDLAGRILLPSDNQKEESPTSSSGTASDLPLSPPFRDEESLPPFPAPTSTPQTQRWSLSSLTLSPSSPHLEFTDHMKALVIAGTKHTPCPTPRRRAPAPPPKLSPSPQPVLTQSAKLKSPVRPPPPSPPRLHNHPLSPLPDKGNN</sequence>
<comment type="caution">
    <text evidence="2">The sequence shown here is derived from an EMBL/GenBank/DDBJ whole genome shotgun (WGS) entry which is preliminary data.</text>
</comment>
<evidence type="ECO:0000313" key="2">
    <source>
        <dbReference type="EMBL" id="KAK9521502.1"/>
    </source>
</evidence>
<gene>
    <name evidence="2" type="ORF">VZT92_021299</name>
</gene>
<feature type="region of interest" description="Disordered" evidence="1">
    <location>
        <begin position="138"/>
        <end position="220"/>
    </location>
</feature>
<name>A0AAW1EH31_ZOAVI</name>
<dbReference type="SUPFAM" id="SSF52266">
    <property type="entry name" value="SGNH hydrolase"/>
    <property type="match status" value="1"/>
</dbReference>
<proteinExistence type="predicted"/>
<dbReference type="Proteomes" id="UP001488805">
    <property type="component" value="Unassembled WGS sequence"/>
</dbReference>
<feature type="compositionally biased region" description="Basic and acidic residues" evidence="1">
    <location>
        <begin position="139"/>
        <end position="149"/>
    </location>
</feature>
<evidence type="ECO:0000313" key="3">
    <source>
        <dbReference type="Proteomes" id="UP001488805"/>
    </source>
</evidence>
<accession>A0AAW1EH31</accession>
<protein>
    <submittedName>
        <fullName evidence="2">Uncharacterized protein</fullName>
    </submittedName>
</protein>
<evidence type="ECO:0000256" key="1">
    <source>
        <dbReference type="SAM" id="MobiDB-lite"/>
    </source>
</evidence>
<dbReference type="EMBL" id="JBCEZU010000329">
    <property type="protein sequence ID" value="KAK9521502.1"/>
    <property type="molecule type" value="Genomic_DNA"/>
</dbReference>
<feature type="compositionally biased region" description="Pro residues" evidence="1">
    <location>
        <begin position="254"/>
        <end position="265"/>
    </location>
</feature>
<organism evidence="2 3">
    <name type="scientific">Zoarces viviparus</name>
    <name type="common">Viviparous eelpout</name>
    <name type="synonym">Blennius viviparus</name>
    <dbReference type="NCBI Taxonomy" id="48416"/>
    <lineage>
        <taxon>Eukaryota</taxon>
        <taxon>Metazoa</taxon>
        <taxon>Chordata</taxon>
        <taxon>Craniata</taxon>
        <taxon>Vertebrata</taxon>
        <taxon>Euteleostomi</taxon>
        <taxon>Actinopterygii</taxon>
        <taxon>Neopterygii</taxon>
        <taxon>Teleostei</taxon>
        <taxon>Neoteleostei</taxon>
        <taxon>Acanthomorphata</taxon>
        <taxon>Eupercaria</taxon>
        <taxon>Perciformes</taxon>
        <taxon>Cottioidei</taxon>
        <taxon>Zoarcales</taxon>
        <taxon>Zoarcidae</taxon>
        <taxon>Zoarcinae</taxon>
        <taxon>Zoarces</taxon>
    </lineage>
</organism>
<reference evidence="2 3" key="1">
    <citation type="journal article" date="2024" name="Genome Biol. Evol.">
        <title>Chromosome-level genome assembly of the viviparous eelpout Zoarces viviparus.</title>
        <authorList>
            <person name="Fuhrmann N."/>
            <person name="Brasseur M.V."/>
            <person name="Bakowski C.E."/>
            <person name="Podsiadlowski L."/>
            <person name="Prost S."/>
            <person name="Krehenwinkel H."/>
            <person name="Mayer C."/>
        </authorList>
    </citation>
    <scope>NUCLEOTIDE SEQUENCE [LARGE SCALE GENOMIC DNA]</scope>
    <source>
        <strain evidence="2">NO-MEL_2022_Ind0_liver</strain>
    </source>
</reference>
<feature type="region of interest" description="Disordered" evidence="1">
    <location>
        <begin position="242"/>
        <end position="302"/>
    </location>
</feature>